<gene>
    <name evidence="1" type="ORF">C4K68_07825</name>
</gene>
<evidence type="ECO:0000313" key="1">
    <source>
        <dbReference type="EMBL" id="PPC77946.1"/>
    </source>
</evidence>
<organism evidence="1 2">
    <name type="scientific">Proteobacteria bacterium 228</name>
    <dbReference type="NCBI Taxonomy" id="2083153"/>
    <lineage>
        <taxon>Bacteria</taxon>
        <taxon>Pseudomonadati</taxon>
        <taxon>Pseudomonadota</taxon>
    </lineage>
</organism>
<dbReference type="AlphaFoldDB" id="A0A2S5KUL7"/>
<comment type="caution">
    <text evidence="1">The sequence shown here is derived from an EMBL/GenBank/DDBJ whole genome shotgun (WGS) entry which is preliminary data.</text>
</comment>
<dbReference type="OrthoDB" id="6370230at2"/>
<accession>A0A2S5KUL7</accession>
<dbReference type="Proteomes" id="UP000238196">
    <property type="component" value="Unassembled WGS sequence"/>
</dbReference>
<evidence type="ECO:0000313" key="2">
    <source>
        <dbReference type="Proteomes" id="UP000238196"/>
    </source>
</evidence>
<name>A0A2S5KUL7_9PROT</name>
<proteinExistence type="predicted"/>
<reference evidence="1 2" key="1">
    <citation type="submission" date="2018-02" db="EMBL/GenBank/DDBJ databases">
        <title>novel marine gammaproteobacteria from coastal saline agro ecosystem.</title>
        <authorList>
            <person name="Krishnan R."/>
            <person name="Ramesh Kumar N."/>
        </authorList>
    </citation>
    <scope>NUCLEOTIDE SEQUENCE [LARGE SCALE GENOMIC DNA]</scope>
    <source>
        <strain evidence="1 2">228</strain>
    </source>
</reference>
<sequence length="76" mass="8091">MANIWKQFENLLENDSTLLATVLSSQASTGTSVVTLLSGDRLKVRGTATQGATVLVKGGEIIQSAPAMDQYSMVLY</sequence>
<dbReference type="EMBL" id="PRLP01000023">
    <property type="protein sequence ID" value="PPC77946.1"/>
    <property type="molecule type" value="Genomic_DNA"/>
</dbReference>
<protein>
    <submittedName>
        <fullName evidence="1">Uncharacterized protein</fullName>
    </submittedName>
</protein>